<proteinExistence type="inferred from homology"/>
<dbReference type="EMBL" id="BMAW01092600">
    <property type="protein sequence ID" value="GFS55698.1"/>
    <property type="molecule type" value="Genomic_DNA"/>
</dbReference>
<keyword evidence="3" id="KW-1185">Reference proteome</keyword>
<organism evidence="2 3">
    <name type="scientific">Nephila pilipes</name>
    <name type="common">Giant wood spider</name>
    <name type="synonym">Nephila maculata</name>
    <dbReference type="NCBI Taxonomy" id="299642"/>
    <lineage>
        <taxon>Eukaryota</taxon>
        <taxon>Metazoa</taxon>
        <taxon>Ecdysozoa</taxon>
        <taxon>Arthropoda</taxon>
        <taxon>Chelicerata</taxon>
        <taxon>Arachnida</taxon>
        <taxon>Araneae</taxon>
        <taxon>Araneomorphae</taxon>
        <taxon>Entelegynae</taxon>
        <taxon>Araneoidea</taxon>
        <taxon>Nephilidae</taxon>
        <taxon>Nephila</taxon>
    </lineage>
</organism>
<dbReference type="Pfam" id="PF02330">
    <property type="entry name" value="MAM33"/>
    <property type="match status" value="1"/>
</dbReference>
<accession>A0A8X6MG99</accession>
<dbReference type="AlphaFoldDB" id="A0A8X6MG99"/>
<dbReference type="PANTHER" id="PTHR10826">
    <property type="entry name" value="COMPLEMENT COMPONENT 1"/>
    <property type="match status" value="1"/>
</dbReference>
<comment type="caution">
    <text evidence="2">The sequence shown here is derived from an EMBL/GenBank/DDBJ whole genome shotgun (WGS) entry which is preliminary data.</text>
</comment>
<dbReference type="GO" id="GO:0042256">
    <property type="term" value="P:cytosolic ribosome assembly"/>
    <property type="evidence" value="ECO:0007669"/>
    <property type="project" value="TreeGrafter"/>
</dbReference>
<evidence type="ECO:0000256" key="1">
    <source>
        <dbReference type="ARBA" id="ARBA00005457"/>
    </source>
</evidence>
<dbReference type="PANTHER" id="PTHR10826:SF1">
    <property type="entry name" value="COMPLEMENT COMPONENT 1 Q SUBCOMPONENT-BINDING PROTEIN, MITOCHONDRIAL"/>
    <property type="match status" value="1"/>
</dbReference>
<dbReference type="Gene3D" id="3.10.280.10">
    <property type="entry name" value="Mitochondrial glycoprotein"/>
    <property type="match status" value="1"/>
</dbReference>
<evidence type="ECO:0000313" key="2">
    <source>
        <dbReference type="EMBL" id="GFS55698.1"/>
    </source>
</evidence>
<dbReference type="OrthoDB" id="278212at2759"/>
<evidence type="ECO:0000313" key="3">
    <source>
        <dbReference type="Proteomes" id="UP000887013"/>
    </source>
</evidence>
<name>A0A8X6MG99_NEPPI</name>
<sequence length="273" mass="31079">MSVSALRSSLNLSRVLSNNKVFFSNPIHKTLFSLGQKNTRTITRSLFFLSRNRDLDTFAKVRLSNSYTCSCGLHSKGDEELAAFLKDEIENEKSAGKPFNDSSLDGFQCEFSDAEVTLTKKFNNEIIKIKSNVNSSVETEDTIMDPNDTSKEPQDVEMKAKPEFTVEITKGDKTLSFHCTYDQTIPEEQPDAEPYSDVFQISAVSLYEGELEDSTYEMSGDIMDGYLYDLLMNYLEERGITNDFADKLIVFFTSYEHKLYVKLLQGMKSFIEK</sequence>
<dbReference type="InterPro" id="IPR003428">
    <property type="entry name" value="MAM33"/>
</dbReference>
<protein>
    <submittedName>
        <fullName evidence="2">Complement component 1 Q subcomponent-binding protein, mitochondrial</fullName>
    </submittedName>
</protein>
<reference evidence="2" key="1">
    <citation type="submission" date="2020-08" db="EMBL/GenBank/DDBJ databases">
        <title>Multicomponent nature underlies the extraordinary mechanical properties of spider dragline silk.</title>
        <authorList>
            <person name="Kono N."/>
            <person name="Nakamura H."/>
            <person name="Mori M."/>
            <person name="Yoshida Y."/>
            <person name="Ohtoshi R."/>
            <person name="Malay A.D."/>
            <person name="Moran D.A.P."/>
            <person name="Tomita M."/>
            <person name="Numata K."/>
            <person name="Arakawa K."/>
        </authorList>
    </citation>
    <scope>NUCLEOTIDE SEQUENCE</scope>
</reference>
<dbReference type="InterPro" id="IPR036561">
    <property type="entry name" value="MAM33_sf"/>
</dbReference>
<dbReference type="Proteomes" id="UP000887013">
    <property type="component" value="Unassembled WGS sequence"/>
</dbReference>
<comment type="similarity">
    <text evidence="1">Belongs to the MAM33 family.</text>
</comment>
<gene>
    <name evidence="2" type="primary">X975_13010</name>
    <name evidence="2" type="ORF">NPIL_458761</name>
</gene>
<dbReference type="GO" id="GO:0005759">
    <property type="term" value="C:mitochondrial matrix"/>
    <property type="evidence" value="ECO:0007669"/>
    <property type="project" value="InterPro"/>
</dbReference>
<dbReference type="SUPFAM" id="SSF54529">
    <property type="entry name" value="Mitochondrial glycoprotein MAM33-like"/>
    <property type="match status" value="1"/>
</dbReference>